<dbReference type="PANTHER" id="PTHR14074:SF16">
    <property type="entry name" value="ANTIVIRAL INNATE IMMUNE RESPONSE RECEPTOR RIG-I"/>
    <property type="match status" value="1"/>
</dbReference>
<dbReference type="Pfam" id="PF11648">
    <property type="entry name" value="RIG-I_C-RD"/>
    <property type="match status" value="1"/>
</dbReference>
<sequence length="466" mass="53467">MIVFDECHHANNEHMYNEIMRRYLDLKLRGKVDSPELPQIVGLTASLGVAGKPERDQGEYHMKKIMANMDAKFLCTVRRPDSIRELKLYVNPPVEKLLSVPGRADDLFKNEVEKIAKRIFDHMAKDPECELWKNCKVFDVFINLAVRNAAPEDKFIQKTCILPATFGTEKYQQWNADFVKAIAKVQSEDIRRVINPHRIHLENARGIIFVRTRELAQALVKWVNETDSLNVLNASEFVGQGVSASVGGMTKVGQKDALESFKAGQHRLLFATSVAEEGLDISKCNLVIRYEHVTNEIVRLQSRGRARAENSSYYVIAEEGSWILEKEEKNRRCEELMEQIVAHIQVYIEDHANIWERELLEIQEKIKQEEERQSQKRELNMTDASGRFECFNCSSFICLSDDIRVIKGSHHVIIDEDAKRRLILNRGAPTFTEPEGAQYGGTLYCAKEECRRKLGSICTYKGSEFP</sequence>
<dbReference type="PROSITE" id="PS51194">
    <property type="entry name" value="HELICASE_CTER"/>
    <property type="match status" value="1"/>
</dbReference>
<dbReference type="SMART" id="SM00490">
    <property type="entry name" value="HELICc"/>
    <property type="match status" value="1"/>
</dbReference>
<accession>A0ABY7FJR1</accession>
<dbReference type="InterPro" id="IPR027417">
    <property type="entry name" value="P-loop_NTPase"/>
</dbReference>
<reference evidence="4" key="1">
    <citation type="submission" date="2022-11" db="EMBL/GenBank/DDBJ databases">
        <title>Centuries of genome instability and evolution in soft-shell clam transmissible cancer (bioRxiv).</title>
        <authorList>
            <person name="Hart S.F.M."/>
            <person name="Yonemitsu M.A."/>
            <person name="Giersch R.M."/>
            <person name="Beal B.F."/>
            <person name="Arriagada G."/>
            <person name="Davis B.W."/>
            <person name="Ostrander E.A."/>
            <person name="Goff S.P."/>
            <person name="Metzger M.J."/>
        </authorList>
    </citation>
    <scope>NUCLEOTIDE SEQUENCE</scope>
    <source>
        <strain evidence="4">MELC-2E11</strain>
        <tissue evidence="4">Siphon/mantle</tissue>
    </source>
</reference>
<evidence type="ECO:0000259" key="2">
    <source>
        <dbReference type="PROSITE" id="PS51194"/>
    </source>
</evidence>
<dbReference type="Pfam" id="PF00271">
    <property type="entry name" value="Helicase_C"/>
    <property type="match status" value="1"/>
</dbReference>
<feature type="non-terminal residue" evidence="4">
    <location>
        <position position="1"/>
    </location>
</feature>
<dbReference type="InterPro" id="IPR001650">
    <property type="entry name" value="Helicase_C-like"/>
</dbReference>
<evidence type="ECO:0000256" key="1">
    <source>
        <dbReference type="SAM" id="Coils"/>
    </source>
</evidence>
<dbReference type="Gene3D" id="2.170.150.30">
    <property type="entry name" value="RIG-I-like receptor, C-terminal regulatory domain"/>
    <property type="match status" value="1"/>
</dbReference>
<dbReference type="EMBL" id="CP111023">
    <property type="protein sequence ID" value="WAR22445.1"/>
    <property type="molecule type" value="Genomic_DNA"/>
</dbReference>
<protein>
    <submittedName>
        <fullName evidence="4">IFIH1-like protein</fullName>
    </submittedName>
</protein>
<feature type="domain" description="RLR CTR" evidence="3">
    <location>
        <begin position="376"/>
        <end position="466"/>
    </location>
</feature>
<keyword evidence="5" id="KW-1185">Reference proteome</keyword>
<feature type="domain" description="Helicase C-terminal" evidence="2">
    <location>
        <begin position="177"/>
        <end position="352"/>
    </location>
</feature>
<evidence type="ECO:0000313" key="4">
    <source>
        <dbReference type="EMBL" id="WAR22445.1"/>
    </source>
</evidence>
<dbReference type="SUPFAM" id="SSF52540">
    <property type="entry name" value="P-loop containing nucleoside triphosphate hydrolases"/>
    <property type="match status" value="1"/>
</dbReference>
<dbReference type="PANTHER" id="PTHR14074">
    <property type="entry name" value="HELICASE WITH DEATH DOMAIN-RELATED"/>
    <property type="match status" value="1"/>
</dbReference>
<evidence type="ECO:0000313" key="5">
    <source>
        <dbReference type="Proteomes" id="UP001164746"/>
    </source>
</evidence>
<organism evidence="4 5">
    <name type="scientific">Mya arenaria</name>
    <name type="common">Soft-shell clam</name>
    <dbReference type="NCBI Taxonomy" id="6604"/>
    <lineage>
        <taxon>Eukaryota</taxon>
        <taxon>Metazoa</taxon>
        <taxon>Spiralia</taxon>
        <taxon>Lophotrochozoa</taxon>
        <taxon>Mollusca</taxon>
        <taxon>Bivalvia</taxon>
        <taxon>Autobranchia</taxon>
        <taxon>Heteroconchia</taxon>
        <taxon>Euheterodonta</taxon>
        <taxon>Imparidentia</taxon>
        <taxon>Neoheterodontei</taxon>
        <taxon>Myida</taxon>
        <taxon>Myoidea</taxon>
        <taxon>Myidae</taxon>
        <taxon>Mya</taxon>
    </lineage>
</organism>
<feature type="coiled-coil region" evidence="1">
    <location>
        <begin position="352"/>
        <end position="379"/>
    </location>
</feature>
<name>A0ABY7FJR1_MYAAR</name>
<dbReference type="Proteomes" id="UP001164746">
    <property type="component" value="Chromosome 12"/>
</dbReference>
<proteinExistence type="predicted"/>
<dbReference type="PROSITE" id="PS51789">
    <property type="entry name" value="RLR_CTR"/>
    <property type="match status" value="1"/>
</dbReference>
<gene>
    <name evidence="4" type="ORF">MAR_016419</name>
</gene>
<dbReference type="InterPro" id="IPR038557">
    <property type="entry name" value="RLR_C_sf"/>
</dbReference>
<dbReference type="InterPro" id="IPR051363">
    <property type="entry name" value="RLR_Helicase"/>
</dbReference>
<evidence type="ECO:0000259" key="3">
    <source>
        <dbReference type="PROSITE" id="PS51789"/>
    </source>
</evidence>
<dbReference type="InterPro" id="IPR021673">
    <property type="entry name" value="RLR_CTR"/>
</dbReference>
<dbReference type="Gene3D" id="3.40.50.300">
    <property type="entry name" value="P-loop containing nucleotide triphosphate hydrolases"/>
    <property type="match status" value="2"/>
</dbReference>
<keyword evidence="1" id="KW-0175">Coiled coil</keyword>